<feature type="transmembrane region" description="Helical" evidence="1">
    <location>
        <begin position="173"/>
        <end position="194"/>
    </location>
</feature>
<comment type="caution">
    <text evidence="2">The sequence shown here is derived from an EMBL/GenBank/DDBJ whole genome shotgun (WGS) entry which is preliminary data.</text>
</comment>
<sequence>MSVALAREMSLARTEAVTGLLRGTPYGRTIRRVLEGFADIQIADRSLALAAQIFTSVLPVIIAASVISGWDAAENTIRDQFGFDSTALGAGPDTTVADPTVAAFGVVGLFVVLIGGTSFARALGRLYQVVWKVPAIGGRDAWRWLAVLLTVALAAGVVGQTRQLGRIAYVGPPLSLAIELIIWSFVWILVPFVLTKGTLNGRLLWTSGILTAIGLCLVHIAGRVVLPRLAANAREQFGPLGLAFTSISWLFVLSLVIVGAAAVVKAFALDETVVGRFLRGRDDDE</sequence>
<feature type="transmembrane region" description="Helical" evidence="1">
    <location>
        <begin position="203"/>
        <end position="226"/>
    </location>
</feature>
<reference evidence="2 3" key="1">
    <citation type="submission" date="2024-06" db="EMBL/GenBank/DDBJ databases">
        <title>The Natural Products Discovery Center: Release of the First 8490 Sequenced Strains for Exploring Actinobacteria Biosynthetic Diversity.</title>
        <authorList>
            <person name="Kalkreuter E."/>
            <person name="Kautsar S.A."/>
            <person name="Yang D."/>
            <person name="Bader C.D."/>
            <person name="Teijaro C.N."/>
            <person name="Fluegel L."/>
            <person name="Davis C.M."/>
            <person name="Simpson J.R."/>
            <person name="Lauterbach L."/>
            <person name="Steele A.D."/>
            <person name="Gui C."/>
            <person name="Meng S."/>
            <person name="Li G."/>
            <person name="Viehrig K."/>
            <person name="Ye F."/>
            <person name="Su P."/>
            <person name="Kiefer A.F."/>
            <person name="Nichols A."/>
            <person name="Cepeda A.J."/>
            <person name="Yan W."/>
            <person name="Fan B."/>
            <person name="Jiang Y."/>
            <person name="Adhikari A."/>
            <person name="Zheng C.-J."/>
            <person name="Schuster L."/>
            <person name="Cowan T.M."/>
            <person name="Smanski M.J."/>
            <person name="Chevrette M.G."/>
            <person name="De Carvalho L.P.S."/>
            <person name="Shen B."/>
        </authorList>
    </citation>
    <scope>NUCLEOTIDE SEQUENCE [LARGE SCALE GENOMIC DNA]</scope>
    <source>
        <strain evidence="2 3">NPDC050403</strain>
    </source>
</reference>
<dbReference type="EMBL" id="JBFAKC010000005">
    <property type="protein sequence ID" value="MEV0708343.1"/>
    <property type="molecule type" value="Genomic_DNA"/>
</dbReference>
<evidence type="ECO:0000313" key="2">
    <source>
        <dbReference type="EMBL" id="MEV0708343.1"/>
    </source>
</evidence>
<evidence type="ECO:0000256" key="1">
    <source>
        <dbReference type="SAM" id="Phobius"/>
    </source>
</evidence>
<name>A0ABV3FSG7_9NOCA</name>
<dbReference type="RefSeq" id="WP_355088919.1">
    <property type="nucleotide sequence ID" value="NZ_JBEXKW010000049.1"/>
</dbReference>
<proteinExistence type="predicted"/>
<feature type="transmembrane region" description="Helical" evidence="1">
    <location>
        <begin position="246"/>
        <end position="269"/>
    </location>
</feature>
<dbReference type="Proteomes" id="UP001551695">
    <property type="component" value="Unassembled WGS sequence"/>
</dbReference>
<gene>
    <name evidence="2" type="ORF">AB0I48_12320</name>
</gene>
<feature type="transmembrane region" description="Helical" evidence="1">
    <location>
        <begin position="141"/>
        <end position="161"/>
    </location>
</feature>
<keyword evidence="1" id="KW-0812">Transmembrane</keyword>
<keyword evidence="1" id="KW-1133">Transmembrane helix</keyword>
<keyword evidence="3" id="KW-1185">Reference proteome</keyword>
<accession>A0ABV3FSG7</accession>
<keyword evidence="1" id="KW-0472">Membrane</keyword>
<feature type="transmembrane region" description="Helical" evidence="1">
    <location>
        <begin position="47"/>
        <end position="70"/>
    </location>
</feature>
<feature type="transmembrane region" description="Helical" evidence="1">
    <location>
        <begin position="101"/>
        <end position="120"/>
    </location>
</feature>
<protein>
    <submittedName>
        <fullName evidence="2">Uncharacterized protein</fullName>
    </submittedName>
</protein>
<evidence type="ECO:0000313" key="3">
    <source>
        <dbReference type="Proteomes" id="UP001551695"/>
    </source>
</evidence>
<organism evidence="2 3">
    <name type="scientific">Nocardia aurea</name>
    <dbReference type="NCBI Taxonomy" id="2144174"/>
    <lineage>
        <taxon>Bacteria</taxon>
        <taxon>Bacillati</taxon>
        <taxon>Actinomycetota</taxon>
        <taxon>Actinomycetes</taxon>
        <taxon>Mycobacteriales</taxon>
        <taxon>Nocardiaceae</taxon>
        <taxon>Nocardia</taxon>
    </lineage>
</organism>